<sequence length="81" mass="8943">AGFQPPDVLTMNCTSLTKTSEIFKKVGDGEKPAGEENQWIYLTSTTSPELVFAATKVTGLQNDVRIMSSTHRLINCHLFLN</sequence>
<evidence type="ECO:0000313" key="1">
    <source>
        <dbReference type="EMBL" id="AIL90608.1"/>
    </source>
</evidence>
<dbReference type="AlphaFoldDB" id="A0A088DFM7"/>
<proteinExistence type="predicted"/>
<reference evidence="1" key="1">
    <citation type="submission" date="2013-12" db="EMBL/GenBank/DDBJ databases">
        <authorList>
            <person name="Du S.H."/>
            <person name="Wang Z.S."/>
            <person name="Zhang J.G."/>
        </authorList>
    </citation>
    <scope>NUCLEOTIDE SEQUENCE</scope>
</reference>
<dbReference type="EMBL" id="KF940259">
    <property type="protein sequence ID" value="AIL90608.1"/>
    <property type="molecule type" value="Genomic_DNA"/>
</dbReference>
<reference evidence="1" key="2">
    <citation type="journal article" date="2014" name="PLoS ONE">
        <title>Phylogeny reconstruction and hybrid analysis of populus (salicaceae) based on nucleotide sequences of multiple single-copy nuclear genes and plastid fragments.</title>
        <authorList>
            <person name="Wang Z."/>
            <person name="Du S."/>
            <person name="Dayanandan S."/>
            <person name="Wang D."/>
            <person name="Zeng Y."/>
            <person name="Zhang J."/>
        </authorList>
    </citation>
    <scope>NUCLEOTIDE SEQUENCE</scope>
</reference>
<organism evidence="1">
    <name type="scientific">Populus koreana</name>
    <dbReference type="NCBI Taxonomy" id="1085088"/>
    <lineage>
        <taxon>Eukaryota</taxon>
        <taxon>Viridiplantae</taxon>
        <taxon>Streptophyta</taxon>
        <taxon>Embryophyta</taxon>
        <taxon>Tracheophyta</taxon>
        <taxon>Spermatophyta</taxon>
        <taxon>Magnoliopsida</taxon>
        <taxon>eudicotyledons</taxon>
        <taxon>Gunneridae</taxon>
        <taxon>Pentapetalae</taxon>
        <taxon>rosids</taxon>
        <taxon>fabids</taxon>
        <taxon>Malpighiales</taxon>
        <taxon>Salicaceae</taxon>
        <taxon>Saliceae</taxon>
        <taxon>Populus</taxon>
    </lineage>
</organism>
<name>A0A088DFM7_9ROSI</name>
<feature type="non-terminal residue" evidence="1">
    <location>
        <position position="1"/>
    </location>
</feature>
<protein>
    <submittedName>
        <fullName evidence="1">Uncharacterized protein</fullName>
    </submittedName>
</protein>
<accession>A0A088DFM7</accession>
<gene>
    <name evidence="1" type="ORF">POPTRDRAFT_1067946</name>
</gene>